<sequence>MLVSITTIVWAGFLFRRSNSGIICSKVMSACSKVGSVDDIGELKSAFHPWIPARLRVVFKAAPNKHALNNAKVRSLRPPRYVHAPTPPMTSTFEIAEALVCYPLIGGNLPASAVHSTMRFTSCISLLALVSAVVAGGSYPSSTPGHGWQCPDHDGHGNWKAGWGCDTPPYKNPHFGCTFRTGSTGWYSCSFDANSGKCASDQDSRCPSSATYFGRKKREPEAAPAPVPVFRGSSVAAQLV</sequence>
<evidence type="ECO:0000313" key="1">
    <source>
        <dbReference type="EMBL" id="KAK0477969.1"/>
    </source>
</evidence>
<accession>A0AA39P5R3</accession>
<comment type="caution">
    <text evidence="1">The sequence shown here is derived from an EMBL/GenBank/DDBJ whole genome shotgun (WGS) entry which is preliminary data.</text>
</comment>
<dbReference type="Proteomes" id="UP001175227">
    <property type="component" value="Unassembled WGS sequence"/>
</dbReference>
<proteinExistence type="predicted"/>
<dbReference type="AlphaFoldDB" id="A0AA39P5R3"/>
<gene>
    <name evidence="1" type="ORF">IW261DRAFT_1565775</name>
</gene>
<dbReference type="EMBL" id="JAUEPR010000015">
    <property type="protein sequence ID" value="KAK0477969.1"/>
    <property type="molecule type" value="Genomic_DNA"/>
</dbReference>
<protein>
    <submittedName>
        <fullName evidence="1">Uncharacterized protein</fullName>
    </submittedName>
</protein>
<keyword evidence="2" id="KW-1185">Reference proteome</keyword>
<name>A0AA39P5R3_9AGAR</name>
<reference evidence="1" key="1">
    <citation type="submission" date="2023-06" db="EMBL/GenBank/DDBJ databases">
        <authorList>
            <consortium name="Lawrence Berkeley National Laboratory"/>
            <person name="Ahrendt S."/>
            <person name="Sahu N."/>
            <person name="Indic B."/>
            <person name="Wong-Bajracharya J."/>
            <person name="Merenyi Z."/>
            <person name="Ke H.-M."/>
            <person name="Monk M."/>
            <person name="Kocsube S."/>
            <person name="Drula E."/>
            <person name="Lipzen A."/>
            <person name="Balint B."/>
            <person name="Henrissat B."/>
            <person name="Andreopoulos B."/>
            <person name="Martin F.M."/>
            <person name="Harder C.B."/>
            <person name="Rigling D."/>
            <person name="Ford K.L."/>
            <person name="Foster G.D."/>
            <person name="Pangilinan J."/>
            <person name="Papanicolaou A."/>
            <person name="Barry K."/>
            <person name="LaButti K."/>
            <person name="Viragh M."/>
            <person name="Koriabine M."/>
            <person name="Yan M."/>
            <person name="Riley R."/>
            <person name="Champramary S."/>
            <person name="Plett K.L."/>
            <person name="Tsai I.J."/>
            <person name="Slot J."/>
            <person name="Sipos G."/>
            <person name="Plett J."/>
            <person name="Nagy L.G."/>
            <person name="Grigoriev I.V."/>
        </authorList>
    </citation>
    <scope>NUCLEOTIDE SEQUENCE</scope>
    <source>
        <strain evidence="1">ICMP 16352</strain>
    </source>
</reference>
<organism evidence="1 2">
    <name type="scientific">Armillaria novae-zelandiae</name>
    <dbReference type="NCBI Taxonomy" id="153914"/>
    <lineage>
        <taxon>Eukaryota</taxon>
        <taxon>Fungi</taxon>
        <taxon>Dikarya</taxon>
        <taxon>Basidiomycota</taxon>
        <taxon>Agaricomycotina</taxon>
        <taxon>Agaricomycetes</taxon>
        <taxon>Agaricomycetidae</taxon>
        <taxon>Agaricales</taxon>
        <taxon>Marasmiineae</taxon>
        <taxon>Physalacriaceae</taxon>
        <taxon>Armillaria</taxon>
    </lineage>
</organism>
<evidence type="ECO:0000313" key="2">
    <source>
        <dbReference type="Proteomes" id="UP001175227"/>
    </source>
</evidence>